<evidence type="ECO:0000256" key="3">
    <source>
        <dbReference type="ARBA" id="ARBA00023015"/>
    </source>
</evidence>
<keyword evidence="3" id="KW-0805">Transcription regulation</keyword>
<dbReference type="InterPro" id="IPR018356">
    <property type="entry name" value="Tscrpt_reg_HTH_DeoR_CS"/>
</dbReference>
<dbReference type="InterPro" id="IPR050313">
    <property type="entry name" value="Carb_Metab_HTH_regulators"/>
</dbReference>
<evidence type="ECO:0000259" key="7">
    <source>
        <dbReference type="PROSITE" id="PS51000"/>
    </source>
</evidence>
<dbReference type="Pfam" id="PF08220">
    <property type="entry name" value="HTH_DeoR"/>
    <property type="match status" value="1"/>
</dbReference>
<evidence type="ECO:0000313" key="8">
    <source>
        <dbReference type="EMBL" id="MEB8340602.1"/>
    </source>
</evidence>
<accession>A0ABU6FCR9</accession>
<dbReference type="SMART" id="SM00420">
    <property type="entry name" value="HTH_DEOR"/>
    <property type="match status" value="1"/>
</dbReference>
<keyword evidence="9" id="KW-1185">Reference proteome</keyword>
<evidence type="ECO:0000256" key="2">
    <source>
        <dbReference type="ARBA" id="ARBA00022491"/>
    </source>
</evidence>
<organism evidence="8 9">
    <name type="scientific">Streptomyces endophyticus</name>
    <dbReference type="NCBI Taxonomy" id="714166"/>
    <lineage>
        <taxon>Bacteria</taxon>
        <taxon>Bacillati</taxon>
        <taxon>Actinomycetota</taxon>
        <taxon>Actinomycetes</taxon>
        <taxon>Kitasatosporales</taxon>
        <taxon>Streptomycetaceae</taxon>
        <taxon>Streptomyces</taxon>
    </lineage>
</organism>
<comment type="function">
    <text evidence="6">Repressor of the lactose catabolism operon. Galactose-6-phosphate is the inducer.</text>
</comment>
<evidence type="ECO:0000256" key="5">
    <source>
        <dbReference type="ARBA" id="ARBA00023163"/>
    </source>
</evidence>
<keyword evidence="4 8" id="KW-0238">DNA-binding</keyword>
<comment type="caution">
    <text evidence="8">The sequence shown here is derived from an EMBL/GenBank/DDBJ whole genome shotgun (WGS) entry which is preliminary data.</text>
</comment>
<reference evidence="8 9" key="1">
    <citation type="submission" date="2022-10" db="EMBL/GenBank/DDBJ databases">
        <authorList>
            <person name="Xie J."/>
            <person name="Shen N."/>
        </authorList>
    </citation>
    <scope>NUCLEOTIDE SEQUENCE [LARGE SCALE GENOMIC DNA]</scope>
    <source>
        <strain evidence="8 9">YIM65594</strain>
    </source>
</reference>
<evidence type="ECO:0000313" key="9">
    <source>
        <dbReference type="Proteomes" id="UP001354931"/>
    </source>
</evidence>
<evidence type="ECO:0000256" key="4">
    <source>
        <dbReference type="ARBA" id="ARBA00023125"/>
    </source>
</evidence>
<dbReference type="GO" id="GO:0003677">
    <property type="term" value="F:DNA binding"/>
    <property type="evidence" value="ECO:0007669"/>
    <property type="project" value="UniProtKB-KW"/>
</dbReference>
<gene>
    <name evidence="8" type="ORF">OKJ99_24200</name>
</gene>
<dbReference type="PRINTS" id="PR00037">
    <property type="entry name" value="HTHLACR"/>
</dbReference>
<dbReference type="SUPFAM" id="SSF46785">
    <property type="entry name" value="Winged helix' DNA-binding domain"/>
    <property type="match status" value="1"/>
</dbReference>
<evidence type="ECO:0000256" key="1">
    <source>
        <dbReference type="ARBA" id="ARBA00021390"/>
    </source>
</evidence>
<dbReference type="InterPro" id="IPR001034">
    <property type="entry name" value="DeoR_HTH"/>
</dbReference>
<dbReference type="Gene3D" id="1.10.10.10">
    <property type="entry name" value="Winged helix-like DNA-binding domain superfamily/Winged helix DNA-binding domain"/>
    <property type="match status" value="1"/>
</dbReference>
<evidence type="ECO:0000256" key="6">
    <source>
        <dbReference type="ARBA" id="ARBA00024937"/>
    </source>
</evidence>
<sequence>MAPDELPNGSAELLNPQARQERIRDRVLELGSARIEDLARELGVSVMTIHRDLDRLADEGWLRKTRGAATAQQSVLFESNVRYRTTQQGDAKKALAGAALEHIDRGQAILLDDSTTSLALARALPESGPLTVITNFLAIVNALAGRPGVELISLGGSYDPHYDAFQGMATCDHIKPLRADTVFISTSAVADGHCYHQSQEAILVKRALLEAAQRRILLVDHTKFRKRALHRVAPLSDFDLVIVDDRISRAELEALREDGVTVQVAALRPGGPES</sequence>
<feature type="domain" description="HTH deoR-type" evidence="7">
    <location>
        <begin position="16"/>
        <end position="71"/>
    </location>
</feature>
<dbReference type="SUPFAM" id="SSF100950">
    <property type="entry name" value="NagB/RpiA/CoA transferase-like"/>
    <property type="match status" value="1"/>
</dbReference>
<proteinExistence type="predicted"/>
<keyword evidence="5" id="KW-0804">Transcription</keyword>
<dbReference type="PANTHER" id="PTHR30363:SF4">
    <property type="entry name" value="GLYCEROL-3-PHOSPHATE REGULON REPRESSOR"/>
    <property type="match status" value="1"/>
</dbReference>
<dbReference type="InterPro" id="IPR037171">
    <property type="entry name" value="NagB/RpiA_transferase-like"/>
</dbReference>
<dbReference type="RefSeq" id="WP_326019473.1">
    <property type="nucleotide sequence ID" value="NZ_JAOZYC010000136.1"/>
</dbReference>
<keyword evidence="2" id="KW-0678">Repressor</keyword>
<dbReference type="InterPro" id="IPR036388">
    <property type="entry name" value="WH-like_DNA-bd_sf"/>
</dbReference>
<dbReference type="Gene3D" id="3.40.50.1360">
    <property type="match status" value="1"/>
</dbReference>
<dbReference type="EMBL" id="JAOZYC010000136">
    <property type="protein sequence ID" value="MEB8340602.1"/>
    <property type="molecule type" value="Genomic_DNA"/>
</dbReference>
<dbReference type="PROSITE" id="PS00894">
    <property type="entry name" value="HTH_DEOR_1"/>
    <property type="match status" value="1"/>
</dbReference>
<dbReference type="InterPro" id="IPR036390">
    <property type="entry name" value="WH_DNA-bd_sf"/>
</dbReference>
<name>A0ABU6FCR9_9ACTN</name>
<dbReference type="PROSITE" id="PS51000">
    <property type="entry name" value="HTH_DEOR_2"/>
    <property type="match status" value="1"/>
</dbReference>
<dbReference type="PANTHER" id="PTHR30363">
    <property type="entry name" value="HTH-TYPE TRANSCRIPTIONAL REGULATOR SRLR-RELATED"/>
    <property type="match status" value="1"/>
</dbReference>
<dbReference type="Proteomes" id="UP001354931">
    <property type="component" value="Unassembled WGS sequence"/>
</dbReference>
<dbReference type="SMART" id="SM01134">
    <property type="entry name" value="DeoRC"/>
    <property type="match status" value="1"/>
</dbReference>
<dbReference type="Pfam" id="PF00455">
    <property type="entry name" value="DeoRC"/>
    <property type="match status" value="1"/>
</dbReference>
<dbReference type="InterPro" id="IPR014036">
    <property type="entry name" value="DeoR-like_C"/>
</dbReference>
<protein>
    <recommendedName>
        <fullName evidence="1">Lactose phosphotransferase system repressor</fullName>
    </recommendedName>
</protein>